<proteinExistence type="predicted"/>
<sequence length="233" mass="26400">MPPKKKKKKGKKGKKKGFEPYQKDYAAMLGGVLYALYTLLQWVRCAPKKEGPQKGHGFAPLAHWRLMPYFICSIMSALITAASKGFVGKPDWPPPLYTFRSLASGAGLMLVCTQFMFYFGHSTKLIQGYTTLVWLPLAASLSWVDRYSKSCLYIGDAFGAFALGYLMLYGAMARRNRDLLFACILFPMCQYLIGKDGFQFLNFFYYYGMLYAQKFLTNAIITAQGRRPPGWPI</sequence>
<gene>
    <name evidence="2" type="ORF">NMOB1V02_LOCUS4499</name>
</gene>
<dbReference type="AlphaFoldDB" id="A0A7R9BLL7"/>
<evidence type="ECO:0000313" key="3">
    <source>
        <dbReference type="Proteomes" id="UP000678499"/>
    </source>
</evidence>
<name>A0A7R9BLL7_9CRUS</name>
<reference evidence="2" key="1">
    <citation type="submission" date="2020-11" db="EMBL/GenBank/DDBJ databases">
        <authorList>
            <person name="Tran Van P."/>
        </authorList>
    </citation>
    <scope>NUCLEOTIDE SEQUENCE</scope>
</reference>
<protein>
    <submittedName>
        <fullName evidence="2">Uncharacterized protein</fullName>
    </submittedName>
</protein>
<accession>A0A7R9BLL7</accession>
<feature type="transmembrane region" description="Helical" evidence="1">
    <location>
        <begin position="69"/>
        <end position="87"/>
    </location>
</feature>
<keyword evidence="1" id="KW-1133">Transmembrane helix</keyword>
<feature type="transmembrane region" description="Helical" evidence="1">
    <location>
        <begin position="126"/>
        <end position="144"/>
    </location>
</feature>
<evidence type="ECO:0000256" key="1">
    <source>
        <dbReference type="SAM" id="Phobius"/>
    </source>
</evidence>
<dbReference type="Proteomes" id="UP000678499">
    <property type="component" value="Unassembled WGS sequence"/>
</dbReference>
<organism evidence="2">
    <name type="scientific">Notodromas monacha</name>
    <dbReference type="NCBI Taxonomy" id="399045"/>
    <lineage>
        <taxon>Eukaryota</taxon>
        <taxon>Metazoa</taxon>
        <taxon>Ecdysozoa</taxon>
        <taxon>Arthropoda</taxon>
        <taxon>Crustacea</taxon>
        <taxon>Oligostraca</taxon>
        <taxon>Ostracoda</taxon>
        <taxon>Podocopa</taxon>
        <taxon>Podocopida</taxon>
        <taxon>Cypridocopina</taxon>
        <taxon>Cypridoidea</taxon>
        <taxon>Cyprididae</taxon>
        <taxon>Notodromas</taxon>
    </lineage>
</organism>
<evidence type="ECO:0000313" key="2">
    <source>
        <dbReference type="EMBL" id="CAD7276749.1"/>
    </source>
</evidence>
<keyword evidence="1" id="KW-0472">Membrane</keyword>
<keyword evidence="3" id="KW-1185">Reference proteome</keyword>
<feature type="transmembrane region" description="Helical" evidence="1">
    <location>
        <begin position="151"/>
        <end position="172"/>
    </location>
</feature>
<dbReference type="EMBL" id="OA882738">
    <property type="protein sequence ID" value="CAD7276749.1"/>
    <property type="molecule type" value="Genomic_DNA"/>
</dbReference>
<keyword evidence="1" id="KW-0812">Transmembrane</keyword>
<dbReference type="EMBL" id="CAJPEX010000701">
    <property type="protein sequence ID" value="CAG0916901.1"/>
    <property type="molecule type" value="Genomic_DNA"/>
</dbReference>
<feature type="transmembrane region" description="Helical" evidence="1">
    <location>
        <begin position="99"/>
        <end position="120"/>
    </location>
</feature>